<feature type="binding site" evidence="11">
    <location>
        <position position="251"/>
    </location>
    <ligand>
        <name>Mg(2+)</name>
        <dbReference type="ChEBI" id="CHEBI:18420"/>
    </ligand>
</feature>
<feature type="binding site" evidence="11">
    <location>
        <position position="245"/>
    </location>
    <ligand>
        <name>K(+)</name>
        <dbReference type="ChEBI" id="CHEBI:29103"/>
    </ligand>
</feature>
<feature type="binding site" evidence="11">
    <location>
        <begin position="270"/>
        <end position="273"/>
    </location>
    <ligand>
        <name>GTP</name>
        <dbReference type="ChEBI" id="CHEBI:37565"/>
    </ligand>
</feature>
<feature type="binding site" evidence="11">
    <location>
        <position position="24"/>
    </location>
    <ligand>
        <name>(6S)-5-formyl-5,6,7,8-tetrahydrofolate</name>
        <dbReference type="ChEBI" id="CHEBI:57457"/>
    </ligand>
</feature>
<dbReference type="GO" id="GO:0003924">
    <property type="term" value="F:GTPase activity"/>
    <property type="evidence" value="ECO:0007669"/>
    <property type="project" value="UniProtKB-UniRule"/>
</dbReference>
<dbReference type="Pfam" id="PF12631">
    <property type="entry name" value="MnmE_helical"/>
    <property type="match status" value="1"/>
</dbReference>
<feature type="binding site" evidence="11">
    <location>
        <position position="455"/>
    </location>
    <ligand>
        <name>(6S)-5-formyl-5,6,7,8-tetrahydrofolate</name>
        <dbReference type="ChEBI" id="CHEBI:57457"/>
    </ligand>
</feature>
<dbReference type="FunFam" id="3.30.1360.120:FF:000001">
    <property type="entry name" value="tRNA modification GTPase MnmE"/>
    <property type="match status" value="1"/>
</dbReference>
<dbReference type="PRINTS" id="PR00326">
    <property type="entry name" value="GTP1OBG"/>
</dbReference>
<feature type="binding site" evidence="11">
    <location>
        <position position="226"/>
    </location>
    <ligand>
        <name>K(+)</name>
        <dbReference type="ChEBI" id="CHEBI:29103"/>
    </ligand>
</feature>
<dbReference type="GO" id="GO:0005525">
    <property type="term" value="F:GTP binding"/>
    <property type="evidence" value="ECO:0007669"/>
    <property type="project" value="UniProtKB-UniRule"/>
</dbReference>
<evidence type="ECO:0000259" key="13">
    <source>
        <dbReference type="PROSITE" id="PS51709"/>
    </source>
</evidence>
<comment type="caution">
    <text evidence="14">The sequence shown here is derived from an EMBL/GenBank/DDBJ whole genome shotgun (WGS) entry which is preliminary data.</text>
</comment>
<dbReference type="InterPro" id="IPR006073">
    <property type="entry name" value="GTP-bd"/>
</dbReference>
<dbReference type="CDD" id="cd04164">
    <property type="entry name" value="trmE"/>
    <property type="match status" value="1"/>
</dbReference>
<dbReference type="CDD" id="cd14858">
    <property type="entry name" value="TrmE_N"/>
    <property type="match status" value="1"/>
</dbReference>
<keyword evidence="6 11" id="KW-0547">Nucleotide-binding</keyword>
<feature type="binding site" evidence="11">
    <location>
        <begin position="245"/>
        <end position="251"/>
    </location>
    <ligand>
        <name>GTP</name>
        <dbReference type="ChEBI" id="CHEBI:37565"/>
    </ligand>
</feature>
<evidence type="ECO:0000256" key="7">
    <source>
        <dbReference type="ARBA" id="ARBA00022801"/>
    </source>
</evidence>
<feature type="binding site" evidence="11">
    <location>
        <begin position="226"/>
        <end position="231"/>
    </location>
    <ligand>
        <name>GTP</name>
        <dbReference type="ChEBI" id="CHEBI:37565"/>
    </ligand>
</feature>
<dbReference type="GO" id="GO:0005829">
    <property type="term" value="C:cytosol"/>
    <property type="evidence" value="ECO:0007669"/>
    <property type="project" value="TreeGrafter"/>
</dbReference>
<evidence type="ECO:0000313" key="15">
    <source>
        <dbReference type="Proteomes" id="UP000557193"/>
    </source>
</evidence>
<dbReference type="Proteomes" id="UP000557193">
    <property type="component" value="Unassembled WGS sequence"/>
</dbReference>
<evidence type="ECO:0000256" key="6">
    <source>
        <dbReference type="ARBA" id="ARBA00022741"/>
    </source>
</evidence>
<feature type="binding site" evidence="11">
    <location>
        <position position="120"/>
    </location>
    <ligand>
        <name>(6S)-5-formyl-5,6,7,8-tetrahydrofolate</name>
        <dbReference type="ChEBI" id="CHEBI:57457"/>
    </ligand>
</feature>
<feature type="binding site" evidence="11">
    <location>
        <begin position="335"/>
        <end position="338"/>
    </location>
    <ligand>
        <name>GTP</name>
        <dbReference type="ChEBI" id="CHEBI:37565"/>
    </ligand>
</feature>
<dbReference type="Pfam" id="PF01926">
    <property type="entry name" value="MMR_HSR1"/>
    <property type="match status" value="1"/>
</dbReference>
<keyword evidence="9 11" id="KW-0630">Potassium</keyword>
<evidence type="ECO:0000256" key="8">
    <source>
        <dbReference type="ARBA" id="ARBA00022842"/>
    </source>
</evidence>
<dbReference type="Pfam" id="PF10396">
    <property type="entry name" value="TrmE_N"/>
    <property type="match status" value="1"/>
</dbReference>
<dbReference type="RefSeq" id="WP_184680888.1">
    <property type="nucleotide sequence ID" value="NZ_JACHLL010000001.1"/>
</dbReference>
<dbReference type="PANTHER" id="PTHR42714">
    <property type="entry name" value="TRNA MODIFICATION GTPASE GTPBP3"/>
    <property type="match status" value="1"/>
</dbReference>
<evidence type="ECO:0000256" key="2">
    <source>
        <dbReference type="ARBA" id="ARBA00011043"/>
    </source>
</evidence>
<feature type="binding site" evidence="11">
    <location>
        <position position="230"/>
    </location>
    <ligand>
        <name>Mg(2+)</name>
        <dbReference type="ChEBI" id="CHEBI:18420"/>
    </ligand>
</feature>
<sequence>MNPNQDTIAAVATATGRGGVGIIRVSGPRARAMAITLGGREPKPRYAHYGPLFADSGDVLDEGLLLFFPGPHSFTGEDVLELQGHGGPVVLDMLLRRCLQLGARMARPGEFSERAFLNDKLDLAQAEAIADLIEASSEQAARNALRSLQGEFSRRVHALTEKLIGLRIYVEAAIDFPEEEIDFLADGHVLSQLDAVRQELAGVLREAGQGALLRDGMTVVIAGRPNAGKSSLLNALAGREAAIVTDIAGTTRDVLREHIHIDGMPLHVVDTAGLRDTNDQVERIGVERALKAIGEADRILLVVDSTAPEADDPFALWPEFLEQRPDPHKVTLIRNKADLSGETVDLETCTDGHVTLTLSARGLEGLDLLREHLKACMGYEQTSEGSFSARRRHLQALQQASASIEHGREQLTVLGAGELLAEDLRMAQQALGEITGAFTPDDLLGRIFSSFCIGK</sequence>
<keyword evidence="10 11" id="KW-0342">GTP-binding</keyword>
<reference evidence="14 15" key="1">
    <citation type="submission" date="2020-08" db="EMBL/GenBank/DDBJ databases">
        <title>Functional genomics of gut bacteria from endangered species of beetles.</title>
        <authorList>
            <person name="Carlos-Shanley C."/>
        </authorList>
    </citation>
    <scope>NUCLEOTIDE SEQUENCE [LARGE SCALE GENOMIC DNA]</scope>
    <source>
        <strain evidence="14 15">S00202</strain>
    </source>
</reference>
<accession>A0A7X0BQH7</accession>
<dbReference type="InterPro" id="IPR005225">
    <property type="entry name" value="Small_GTP-bd"/>
</dbReference>
<evidence type="ECO:0000256" key="10">
    <source>
        <dbReference type="ARBA" id="ARBA00023134"/>
    </source>
</evidence>
<evidence type="ECO:0000256" key="5">
    <source>
        <dbReference type="ARBA" id="ARBA00022723"/>
    </source>
</evidence>
<dbReference type="GO" id="GO:0046872">
    <property type="term" value="F:metal ion binding"/>
    <property type="evidence" value="ECO:0007669"/>
    <property type="project" value="UniProtKB-KW"/>
</dbReference>
<protein>
    <recommendedName>
        <fullName evidence="11">tRNA modification GTPase MnmE</fullName>
        <ecNumber evidence="11">3.6.-.-</ecNumber>
    </recommendedName>
</protein>
<dbReference type="HAMAP" id="MF_00379">
    <property type="entry name" value="GTPase_MnmE"/>
    <property type="match status" value="1"/>
</dbReference>
<dbReference type="SUPFAM" id="SSF52540">
    <property type="entry name" value="P-loop containing nucleoside triphosphate hydrolases"/>
    <property type="match status" value="1"/>
</dbReference>
<evidence type="ECO:0000256" key="11">
    <source>
        <dbReference type="HAMAP-Rule" id="MF_00379"/>
    </source>
</evidence>
<dbReference type="AlphaFoldDB" id="A0A7X0BQH7"/>
<dbReference type="InterPro" id="IPR031168">
    <property type="entry name" value="G_TrmE"/>
</dbReference>
<keyword evidence="15" id="KW-1185">Reference proteome</keyword>
<dbReference type="NCBIfam" id="TIGR00450">
    <property type="entry name" value="mnmE_trmE_thdF"/>
    <property type="match status" value="1"/>
</dbReference>
<dbReference type="NCBIfam" id="NF003661">
    <property type="entry name" value="PRK05291.1-3"/>
    <property type="match status" value="1"/>
</dbReference>
<keyword evidence="5 11" id="KW-0479">Metal-binding</keyword>
<dbReference type="PROSITE" id="PS51709">
    <property type="entry name" value="G_TRME"/>
    <property type="match status" value="1"/>
</dbReference>
<evidence type="ECO:0000256" key="9">
    <source>
        <dbReference type="ARBA" id="ARBA00022958"/>
    </source>
</evidence>
<dbReference type="GO" id="GO:0002098">
    <property type="term" value="P:tRNA wobble uridine modification"/>
    <property type="evidence" value="ECO:0007669"/>
    <property type="project" value="TreeGrafter"/>
</dbReference>
<dbReference type="SUPFAM" id="SSF116878">
    <property type="entry name" value="TrmE connector domain"/>
    <property type="match status" value="1"/>
</dbReference>
<dbReference type="InterPro" id="IPR025867">
    <property type="entry name" value="MnmE_helical"/>
</dbReference>
<evidence type="ECO:0000256" key="1">
    <source>
        <dbReference type="ARBA" id="ARBA00004496"/>
    </source>
</evidence>
<feature type="binding site" evidence="11">
    <location>
        <position position="250"/>
    </location>
    <ligand>
        <name>K(+)</name>
        <dbReference type="ChEBI" id="CHEBI:29103"/>
    </ligand>
</feature>
<dbReference type="NCBIfam" id="TIGR00231">
    <property type="entry name" value="small_GTP"/>
    <property type="match status" value="1"/>
</dbReference>
<dbReference type="InterPro" id="IPR027417">
    <property type="entry name" value="P-loop_NTPase"/>
</dbReference>
<keyword evidence="4 11" id="KW-0819">tRNA processing</keyword>
<dbReference type="InterPro" id="IPR027368">
    <property type="entry name" value="MnmE_dom2"/>
</dbReference>
<dbReference type="Gene3D" id="3.30.1360.120">
    <property type="entry name" value="Probable tRNA modification gtpase trme, domain 1"/>
    <property type="match status" value="1"/>
</dbReference>
<keyword evidence="7 11" id="KW-0378">Hydrolase</keyword>
<keyword evidence="8 11" id="KW-0460">Magnesium</keyword>
<dbReference type="PANTHER" id="PTHR42714:SF2">
    <property type="entry name" value="TRNA MODIFICATION GTPASE GTPBP3, MITOCHONDRIAL"/>
    <property type="match status" value="1"/>
</dbReference>
<feature type="binding site" evidence="11">
    <location>
        <position position="247"/>
    </location>
    <ligand>
        <name>K(+)</name>
        <dbReference type="ChEBI" id="CHEBI:29103"/>
    </ligand>
</feature>
<proteinExistence type="inferred from homology"/>
<comment type="caution">
    <text evidence="11">Lacks conserved residue(s) required for the propagation of feature annotation.</text>
</comment>
<dbReference type="Gene3D" id="1.20.120.430">
    <property type="entry name" value="tRNA modification GTPase MnmE domain 2"/>
    <property type="match status" value="1"/>
</dbReference>
<dbReference type="GO" id="GO:0030488">
    <property type="term" value="P:tRNA methylation"/>
    <property type="evidence" value="ECO:0007669"/>
    <property type="project" value="TreeGrafter"/>
</dbReference>
<comment type="cofactor">
    <cofactor evidence="11">
        <name>K(+)</name>
        <dbReference type="ChEBI" id="CHEBI:29103"/>
    </cofactor>
    <text evidence="11">Binds 1 potassium ion per subunit.</text>
</comment>
<comment type="subunit">
    <text evidence="11">Homodimer. Heterotetramer of two MnmE and two MnmG subunits.</text>
</comment>
<dbReference type="InterPro" id="IPR027266">
    <property type="entry name" value="TrmE/GcvT-like"/>
</dbReference>
<comment type="similarity">
    <text evidence="2 11 12">Belongs to the TRAFAC class TrmE-Era-EngA-EngB-Septin-like GTPase superfamily. TrmE GTPase family.</text>
</comment>
<name>A0A7X0BQH7_9PSED</name>
<feature type="binding site" evidence="11">
    <location>
        <position position="81"/>
    </location>
    <ligand>
        <name>(6S)-5-formyl-5,6,7,8-tetrahydrofolate</name>
        <dbReference type="ChEBI" id="CHEBI:57457"/>
    </ligand>
</feature>
<evidence type="ECO:0000256" key="3">
    <source>
        <dbReference type="ARBA" id="ARBA00022490"/>
    </source>
</evidence>
<dbReference type="FunFam" id="3.40.50.300:FF:000249">
    <property type="entry name" value="tRNA modification GTPase MnmE"/>
    <property type="match status" value="1"/>
</dbReference>
<evidence type="ECO:0000256" key="12">
    <source>
        <dbReference type="RuleBase" id="RU003313"/>
    </source>
</evidence>
<dbReference type="InterPro" id="IPR004520">
    <property type="entry name" value="GTPase_MnmE"/>
</dbReference>
<keyword evidence="3 11" id="KW-0963">Cytoplasm</keyword>
<dbReference type="InterPro" id="IPR018948">
    <property type="entry name" value="GTP-bd_TrmE_N"/>
</dbReference>
<comment type="subcellular location">
    <subcellularLocation>
        <location evidence="1 11">Cytoplasm</location>
    </subcellularLocation>
</comment>
<comment type="function">
    <text evidence="11">Exhibits a very high intrinsic GTPase hydrolysis rate. Involved in the addition of a carboxymethylaminomethyl (cmnm) group at the wobble position (U34) of certain tRNAs, forming tRNA-cmnm(5)s(2)U34.</text>
</comment>
<feature type="domain" description="TrmE-type G" evidence="13">
    <location>
        <begin position="216"/>
        <end position="378"/>
    </location>
</feature>
<dbReference type="Gene3D" id="3.40.50.300">
    <property type="entry name" value="P-loop containing nucleotide triphosphate hydrolases"/>
    <property type="match status" value="1"/>
</dbReference>
<gene>
    <name evidence="11" type="primary">mnmE</name>
    <name evidence="11" type="synonym">trmE</name>
    <name evidence="14" type="ORF">HNP49_000858</name>
</gene>
<evidence type="ECO:0000313" key="14">
    <source>
        <dbReference type="EMBL" id="MBB6340708.1"/>
    </source>
</evidence>
<organism evidence="14 15">
    <name type="scientific">Pseudomonas fluvialis</name>
    <dbReference type="NCBI Taxonomy" id="1793966"/>
    <lineage>
        <taxon>Bacteria</taxon>
        <taxon>Pseudomonadati</taxon>
        <taxon>Pseudomonadota</taxon>
        <taxon>Gammaproteobacteria</taxon>
        <taxon>Pseudomonadales</taxon>
        <taxon>Pseudomonadaceae</taxon>
        <taxon>Pseudomonas</taxon>
    </lineage>
</organism>
<evidence type="ECO:0000256" key="4">
    <source>
        <dbReference type="ARBA" id="ARBA00022694"/>
    </source>
</evidence>
<dbReference type="EC" id="3.6.-.-" evidence="11"/>
<dbReference type="EMBL" id="JACHLL010000001">
    <property type="protein sequence ID" value="MBB6340708.1"/>
    <property type="molecule type" value="Genomic_DNA"/>
</dbReference>